<protein>
    <submittedName>
        <fullName evidence="4">Interferon-induced protein 44-like</fullName>
    </submittedName>
</protein>
<dbReference type="RefSeq" id="XP_026061652.1">
    <property type="nucleotide sequence ID" value="XM_026205867.1"/>
</dbReference>
<name>A0A6P6JQW5_CARAU</name>
<evidence type="ECO:0000313" key="3">
    <source>
        <dbReference type="Proteomes" id="UP000515129"/>
    </source>
</evidence>
<accession>A0A6P6JQW5</accession>
<dbReference type="GO" id="GO:0006955">
    <property type="term" value="P:immune response"/>
    <property type="evidence" value="ECO:0007669"/>
    <property type="project" value="TreeGrafter"/>
</dbReference>
<sequence length="463" mass="51954">MRSYRLSERKKTNKPSCAKIIMSTVTSSLNKWQKKKLCSLFNHANLSLLFKASVHGYNVTTFHQKCNMQGPTVIVAYNNSGYVFGAFTSKNFAQTGQNILDDKAFLFSFNDKEMKEDPLRVFSGNPQLSFTDSGPNFHSLVFLYNNTATVYSNPGTYQFDSQKMHGNDLQLTECEVYRVEDCGGLMEKPWRNVQWNSDRRKVLLSTISGWKPSVSSVKQARILLVGPVGAGKSSFFNSINSVFKGYVSMQANTGTAGTSLTTQFRTYYIKPGSGVSHVPFSLCDSMGLEEGVNTGLDVDDFANILKGHIQDRYQFNPSMPIQPDSPHFHKSPGLKDRIHCVVYVIDISKVKLLSDKMVDKFAVFRRKTNQLGIPQLVLVTKVDEACPLVAEDLKNVYQSHYINKMMQEVSTQLGVSLSAVVPVKNYCQELEIDPQTDMLLLNAVVQMLRAAEGFFDDLYNAEE</sequence>
<comment type="similarity">
    <text evidence="1">Belongs to the IFI44 family.</text>
</comment>
<dbReference type="SMART" id="SM00584">
    <property type="entry name" value="TLDc"/>
    <property type="match status" value="1"/>
</dbReference>
<dbReference type="GeneID" id="113045472"/>
<keyword evidence="3" id="KW-1185">Reference proteome</keyword>
<gene>
    <name evidence="4" type="primary">LOC113045472</name>
</gene>
<organism evidence="3 4">
    <name type="scientific">Carassius auratus</name>
    <name type="common">Goldfish</name>
    <dbReference type="NCBI Taxonomy" id="7957"/>
    <lineage>
        <taxon>Eukaryota</taxon>
        <taxon>Metazoa</taxon>
        <taxon>Chordata</taxon>
        <taxon>Craniata</taxon>
        <taxon>Vertebrata</taxon>
        <taxon>Euteleostomi</taxon>
        <taxon>Actinopterygii</taxon>
        <taxon>Neopterygii</taxon>
        <taxon>Teleostei</taxon>
        <taxon>Ostariophysi</taxon>
        <taxon>Cypriniformes</taxon>
        <taxon>Cyprinidae</taxon>
        <taxon>Cyprininae</taxon>
        <taxon>Carassius</taxon>
    </lineage>
</organism>
<dbReference type="InterPro" id="IPR006571">
    <property type="entry name" value="TLDc_dom"/>
</dbReference>
<dbReference type="Proteomes" id="UP000515129">
    <property type="component" value="Chromosome 27"/>
</dbReference>
<reference evidence="4" key="1">
    <citation type="submission" date="2025-08" db="UniProtKB">
        <authorList>
            <consortium name="RefSeq"/>
        </authorList>
    </citation>
    <scope>IDENTIFICATION</scope>
    <source>
        <strain evidence="4">Wakin</strain>
        <tissue evidence="4">Muscle</tissue>
    </source>
</reference>
<evidence type="ECO:0000259" key="2">
    <source>
        <dbReference type="PROSITE" id="PS51886"/>
    </source>
</evidence>
<dbReference type="CDD" id="cd00882">
    <property type="entry name" value="Ras_like_GTPase"/>
    <property type="match status" value="1"/>
</dbReference>
<dbReference type="InterPro" id="IPR027417">
    <property type="entry name" value="P-loop_NTPase"/>
</dbReference>
<dbReference type="PANTHER" id="PTHR14241:SF19">
    <property type="entry name" value="INTERFERON-INDUCED PROTEIN 44-LIKE ISOFORM X1-RELATED"/>
    <property type="match status" value="1"/>
</dbReference>
<dbReference type="KEGG" id="caua:113045472"/>
<evidence type="ECO:0000313" key="4">
    <source>
        <dbReference type="RefSeq" id="XP_026061652.1"/>
    </source>
</evidence>
<feature type="domain" description="TLDc" evidence="2">
    <location>
        <begin position="19"/>
        <end position="180"/>
    </location>
</feature>
<dbReference type="AlphaFoldDB" id="A0A6P6JQW5"/>
<proteinExistence type="inferred from homology"/>
<dbReference type="SUPFAM" id="SSF52540">
    <property type="entry name" value="P-loop containing nucleoside triphosphate hydrolases"/>
    <property type="match status" value="1"/>
</dbReference>
<dbReference type="Pfam" id="PF07534">
    <property type="entry name" value="TLD"/>
    <property type="match status" value="1"/>
</dbReference>
<dbReference type="PANTHER" id="PTHR14241">
    <property type="entry name" value="INTERFERON-INDUCED PROTEIN 44"/>
    <property type="match status" value="1"/>
</dbReference>
<dbReference type="OrthoDB" id="25620at2759"/>
<dbReference type="Gene3D" id="3.40.50.300">
    <property type="entry name" value="P-loop containing nucleotide triphosphate hydrolases"/>
    <property type="match status" value="1"/>
</dbReference>
<evidence type="ECO:0000256" key="1">
    <source>
        <dbReference type="ARBA" id="ARBA00009243"/>
    </source>
</evidence>
<dbReference type="PROSITE" id="PS51886">
    <property type="entry name" value="TLDC"/>
    <property type="match status" value="1"/>
</dbReference>